<feature type="domain" description="FYVE-type" evidence="7">
    <location>
        <begin position="197"/>
        <end position="303"/>
    </location>
</feature>
<dbReference type="PROSITE" id="PS50178">
    <property type="entry name" value="ZF_FYVE"/>
    <property type="match status" value="1"/>
</dbReference>
<keyword evidence="1" id="KW-0479">Metal-binding</keyword>
<feature type="compositionally biased region" description="Polar residues" evidence="5">
    <location>
        <begin position="1"/>
        <end position="10"/>
    </location>
</feature>
<evidence type="ECO:0000256" key="4">
    <source>
        <dbReference type="PROSITE-ProRule" id="PRU00175"/>
    </source>
</evidence>
<dbReference type="InterPro" id="IPR001841">
    <property type="entry name" value="Znf_RING"/>
</dbReference>
<evidence type="ECO:0000313" key="9">
    <source>
        <dbReference type="Proteomes" id="UP001345013"/>
    </source>
</evidence>
<accession>A0ABR0KHR8</accession>
<feature type="region of interest" description="Disordered" evidence="5">
    <location>
        <begin position="1"/>
        <end position="190"/>
    </location>
</feature>
<dbReference type="Pfam" id="PF01363">
    <property type="entry name" value="FYVE"/>
    <property type="match status" value="1"/>
</dbReference>
<feature type="compositionally biased region" description="Polar residues" evidence="5">
    <location>
        <begin position="546"/>
        <end position="563"/>
    </location>
</feature>
<feature type="compositionally biased region" description="Polar residues" evidence="5">
    <location>
        <begin position="411"/>
        <end position="425"/>
    </location>
</feature>
<dbReference type="InterPro" id="IPR013083">
    <property type="entry name" value="Znf_RING/FYVE/PHD"/>
</dbReference>
<feature type="region of interest" description="Disordered" evidence="5">
    <location>
        <begin position="467"/>
        <end position="510"/>
    </location>
</feature>
<dbReference type="Proteomes" id="UP001345013">
    <property type="component" value="Unassembled WGS sequence"/>
</dbReference>
<feature type="region of interest" description="Disordered" evidence="5">
    <location>
        <begin position="379"/>
        <end position="398"/>
    </location>
</feature>
<dbReference type="SMART" id="SM00064">
    <property type="entry name" value="FYVE"/>
    <property type="match status" value="1"/>
</dbReference>
<evidence type="ECO:0000259" key="6">
    <source>
        <dbReference type="PROSITE" id="PS50089"/>
    </source>
</evidence>
<feature type="compositionally biased region" description="Polar residues" evidence="5">
    <location>
        <begin position="18"/>
        <end position="28"/>
    </location>
</feature>
<feature type="compositionally biased region" description="Polar residues" evidence="5">
    <location>
        <begin position="169"/>
        <end position="187"/>
    </location>
</feature>
<organism evidence="8 9">
    <name type="scientific">Lithohypha guttulata</name>
    <dbReference type="NCBI Taxonomy" id="1690604"/>
    <lineage>
        <taxon>Eukaryota</taxon>
        <taxon>Fungi</taxon>
        <taxon>Dikarya</taxon>
        <taxon>Ascomycota</taxon>
        <taxon>Pezizomycotina</taxon>
        <taxon>Eurotiomycetes</taxon>
        <taxon>Chaetothyriomycetidae</taxon>
        <taxon>Chaetothyriales</taxon>
        <taxon>Trichomeriaceae</taxon>
        <taxon>Lithohypha</taxon>
    </lineage>
</organism>
<feature type="compositionally biased region" description="Polar residues" evidence="5">
    <location>
        <begin position="331"/>
        <end position="345"/>
    </location>
</feature>
<feature type="domain" description="RING-type" evidence="6">
    <location>
        <begin position="635"/>
        <end position="676"/>
    </location>
</feature>
<evidence type="ECO:0000256" key="1">
    <source>
        <dbReference type="ARBA" id="ARBA00022723"/>
    </source>
</evidence>
<keyword evidence="3" id="KW-0862">Zinc</keyword>
<dbReference type="SMART" id="SM00184">
    <property type="entry name" value="RING"/>
    <property type="match status" value="1"/>
</dbReference>
<dbReference type="InterPro" id="IPR011011">
    <property type="entry name" value="Znf_FYVE_PHD"/>
</dbReference>
<dbReference type="SUPFAM" id="SSF57903">
    <property type="entry name" value="FYVE/PHD zinc finger"/>
    <property type="match status" value="1"/>
</dbReference>
<evidence type="ECO:0000259" key="7">
    <source>
        <dbReference type="PROSITE" id="PS50178"/>
    </source>
</evidence>
<dbReference type="PROSITE" id="PS50089">
    <property type="entry name" value="ZF_RING_2"/>
    <property type="match status" value="1"/>
</dbReference>
<evidence type="ECO:0000313" key="8">
    <source>
        <dbReference type="EMBL" id="KAK5096504.1"/>
    </source>
</evidence>
<dbReference type="CDD" id="cd15737">
    <property type="entry name" value="FYVE2_Vac1p_like"/>
    <property type="match status" value="1"/>
</dbReference>
<evidence type="ECO:0000256" key="3">
    <source>
        <dbReference type="ARBA" id="ARBA00022833"/>
    </source>
</evidence>
<dbReference type="EMBL" id="JAVRRG010000022">
    <property type="protein sequence ID" value="KAK5096504.1"/>
    <property type="molecule type" value="Genomic_DNA"/>
</dbReference>
<feature type="region of interest" description="Disordered" evidence="5">
    <location>
        <begin position="246"/>
        <end position="270"/>
    </location>
</feature>
<keyword evidence="9" id="KW-1185">Reference proteome</keyword>
<dbReference type="PANTHER" id="PTHR23164:SF29">
    <property type="entry name" value="E3 UBIQUITIN-PROTEIN LIGASE PIB1"/>
    <property type="match status" value="1"/>
</dbReference>
<dbReference type="InterPro" id="IPR000306">
    <property type="entry name" value="Znf_FYVE"/>
</dbReference>
<sequence>MSSDQPSSSRHPVDDTAMSRQDTSSHASPSPAAREPALRQTVSSSDPNAYTQQPLPRRSHSERVPQYRPSFGPDFNNDLPPLSRPDLSPEARRQTMMAMDRKRRLTASAHETGRRRTTTGGFTSRDNRYYQTTPRRDSQHSSGSPGGGAEQRGVINLTTSSPPAPRSGVLQSSAPPRQHRTPSNSSRGYVVPRWQPDNEVSECPICHRQFGFLFRRHHCRKCGRVVCNDCSPHRITIPRQYIVRPPGTLEDSLSPSDIPTIDLTGGDDDEDGRYAALPYRRSNPALGGGEKVRLCNPCVPDPQPELLAESGELPQSQSFLAIGQQRELFSGRSNEPQQPLPSTLTEFPRFQYPPNIRPTRSTESDTPLYARLQHPGTRLNLGMDEEHDESGSTTEAYTAASRYPIMVSTPTITFGGNAEQEQGPPQNHYAPSMPLMHSRYHSLDSRDAPLPPLPLFNTRPRISSMLDSSRNYYGMPPPAFPSGTPSRPSGPQPSASTTAPRPARRRIREEDICPVCRRELPPKGPNGEETERENHVMECISRHDTSTPTLPQSLPIPQSNTSTSLPAATQIRTQTFGASGPTISIATSNATSSSTPPAPVRRPHVPGMIRFTATEKDCTPQPNSDGELDESSVECSICMIEYEVGERLVRLECWCKFHEECIVEWVGRGGGCPLHKINS</sequence>
<feature type="region of interest" description="Disordered" evidence="5">
    <location>
        <begin position="411"/>
        <end position="434"/>
    </location>
</feature>
<dbReference type="Pfam" id="PF13639">
    <property type="entry name" value="zf-RING_2"/>
    <property type="match status" value="1"/>
</dbReference>
<name>A0ABR0KHR8_9EURO</name>
<feature type="region of interest" description="Disordered" evidence="5">
    <location>
        <begin position="544"/>
        <end position="563"/>
    </location>
</feature>
<comment type="caution">
    <text evidence="8">The sequence shown here is derived from an EMBL/GenBank/DDBJ whole genome shotgun (WGS) entry which is preliminary data.</text>
</comment>
<proteinExistence type="predicted"/>
<gene>
    <name evidence="8" type="ORF">LTR24_002570</name>
</gene>
<feature type="compositionally biased region" description="Polar residues" evidence="5">
    <location>
        <begin position="40"/>
        <end position="54"/>
    </location>
</feature>
<dbReference type="InterPro" id="IPR017455">
    <property type="entry name" value="Znf_FYVE-rel"/>
</dbReference>
<feature type="region of interest" description="Disordered" evidence="5">
    <location>
        <begin position="330"/>
        <end position="364"/>
    </location>
</feature>
<dbReference type="Gene3D" id="3.30.40.10">
    <property type="entry name" value="Zinc/RING finger domain, C3HC4 (zinc finger)"/>
    <property type="match status" value="2"/>
</dbReference>
<evidence type="ECO:0000256" key="5">
    <source>
        <dbReference type="SAM" id="MobiDB-lite"/>
    </source>
</evidence>
<evidence type="ECO:0000256" key="2">
    <source>
        <dbReference type="ARBA" id="ARBA00022771"/>
    </source>
</evidence>
<keyword evidence="2 4" id="KW-0863">Zinc-finger</keyword>
<protein>
    <submittedName>
        <fullName evidence="8">Uncharacterized protein</fullName>
    </submittedName>
</protein>
<dbReference type="PANTHER" id="PTHR23164">
    <property type="entry name" value="EARLY ENDOSOME ANTIGEN 1"/>
    <property type="match status" value="1"/>
</dbReference>
<dbReference type="SUPFAM" id="SSF57850">
    <property type="entry name" value="RING/U-box"/>
    <property type="match status" value="1"/>
</dbReference>
<reference evidence="8 9" key="1">
    <citation type="submission" date="2023-08" db="EMBL/GenBank/DDBJ databases">
        <title>Black Yeasts Isolated from many extreme environments.</title>
        <authorList>
            <person name="Coleine C."/>
            <person name="Stajich J.E."/>
            <person name="Selbmann L."/>
        </authorList>
    </citation>
    <scope>NUCLEOTIDE SEQUENCE [LARGE SCALE GENOMIC DNA]</scope>
    <source>
        <strain evidence="8 9">CCFEE 5885</strain>
    </source>
</reference>